<gene>
    <name evidence="1" type="ORF">RN001_009066</name>
</gene>
<organism evidence="1 2">
    <name type="scientific">Aquatica leii</name>
    <dbReference type="NCBI Taxonomy" id="1421715"/>
    <lineage>
        <taxon>Eukaryota</taxon>
        <taxon>Metazoa</taxon>
        <taxon>Ecdysozoa</taxon>
        <taxon>Arthropoda</taxon>
        <taxon>Hexapoda</taxon>
        <taxon>Insecta</taxon>
        <taxon>Pterygota</taxon>
        <taxon>Neoptera</taxon>
        <taxon>Endopterygota</taxon>
        <taxon>Coleoptera</taxon>
        <taxon>Polyphaga</taxon>
        <taxon>Elateriformia</taxon>
        <taxon>Elateroidea</taxon>
        <taxon>Lampyridae</taxon>
        <taxon>Luciolinae</taxon>
        <taxon>Aquatica</taxon>
    </lineage>
</organism>
<accession>A0AAN7Q254</accession>
<reference evidence="2" key="1">
    <citation type="submission" date="2023-01" db="EMBL/GenBank/DDBJ databases">
        <title>Key to firefly adult light organ development and bioluminescence: homeobox transcription factors regulate luciferase expression and transportation to peroxisome.</title>
        <authorList>
            <person name="Fu X."/>
        </authorList>
    </citation>
    <scope>NUCLEOTIDE SEQUENCE [LARGE SCALE GENOMIC DNA]</scope>
</reference>
<dbReference type="Proteomes" id="UP001353858">
    <property type="component" value="Unassembled WGS sequence"/>
</dbReference>
<proteinExistence type="predicted"/>
<evidence type="ECO:0000313" key="1">
    <source>
        <dbReference type="EMBL" id="KAK4876560.1"/>
    </source>
</evidence>
<evidence type="ECO:0000313" key="2">
    <source>
        <dbReference type="Proteomes" id="UP001353858"/>
    </source>
</evidence>
<dbReference type="AlphaFoldDB" id="A0AAN7Q254"/>
<name>A0AAN7Q254_9COLE</name>
<comment type="caution">
    <text evidence="1">The sequence shown here is derived from an EMBL/GenBank/DDBJ whole genome shotgun (WGS) entry which is preliminary data.</text>
</comment>
<keyword evidence="2" id="KW-1185">Reference proteome</keyword>
<dbReference type="EMBL" id="JARPUR010000004">
    <property type="protein sequence ID" value="KAK4876560.1"/>
    <property type="molecule type" value="Genomic_DNA"/>
</dbReference>
<sequence length="203" mass="23613">MRIECDTKYYNNQQTQLFPDSPTRTLQPQTQISDSNEDIDNISILVQPDLDNQTVLDLPEIIIEQNQNNNLIDDDQTIHSNAGSYPYFEIPIISTAVNYGQNQIIINSVLHSPANPKTMILFEKRKRISLQLSQNNLEKDVIDFIKNDINPNTQYHLYFEDPDLYEPFSAIIQKYFTNSSLKFKRCTKKLIDVNNKNDLKEII</sequence>
<protein>
    <submittedName>
        <fullName evidence="1">Uncharacterized protein</fullName>
    </submittedName>
</protein>